<feature type="coiled-coil region" evidence="1">
    <location>
        <begin position="108"/>
        <end position="142"/>
    </location>
</feature>
<sequence>MDGIIADLIRRRSACEQGITDQNQKIRRYEKAYESLRQFRGEECRAQDSFQRINSVKLSRASELYAVSSTCRTAQLYMEGSQRTMDGIGAKIVGAAFTGLDLMVFLKLEEYKRKVRNCENRIAELQRSISMLNSMIVDAERAADAEGGVC</sequence>
<dbReference type="EMBL" id="DWWK01000015">
    <property type="protein sequence ID" value="HJC37698.1"/>
    <property type="molecule type" value="Genomic_DNA"/>
</dbReference>
<evidence type="ECO:0000313" key="2">
    <source>
        <dbReference type="EMBL" id="HJC37698.1"/>
    </source>
</evidence>
<organism evidence="2 3">
    <name type="scientific">Candidatus Mediterraneibacter faecigallinarum</name>
    <dbReference type="NCBI Taxonomy" id="2838669"/>
    <lineage>
        <taxon>Bacteria</taxon>
        <taxon>Bacillati</taxon>
        <taxon>Bacillota</taxon>
        <taxon>Clostridia</taxon>
        <taxon>Lachnospirales</taxon>
        <taxon>Lachnospiraceae</taxon>
        <taxon>Mediterraneibacter</taxon>
    </lineage>
</organism>
<proteinExistence type="predicted"/>
<evidence type="ECO:0000313" key="3">
    <source>
        <dbReference type="Proteomes" id="UP000823894"/>
    </source>
</evidence>
<gene>
    <name evidence="2" type="ORF">H9757_01325</name>
</gene>
<protein>
    <recommendedName>
        <fullName evidence="4">DUF5082 domain-containing protein</fullName>
    </recommendedName>
</protein>
<accession>A0A9D2NVP1</accession>
<name>A0A9D2NVP1_9FIRM</name>
<dbReference type="AlphaFoldDB" id="A0A9D2NVP1"/>
<comment type="caution">
    <text evidence="2">The sequence shown here is derived from an EMBL/GenBank/DDBJ whole genome shotgun (WGS) entry which is preliminary data.</text>
</comment>
<reference evidence="2" key="1">
    <citation type="journal article" date="2021" name="PeerJ">
        <title>Extensive microbial diversity within the chicken gut microbiome revealed by metagenomics and culture.</title>
        <authorList>
            <person name="Gilroy R."/>
            <person name="Ravi A."/>
            <person name="Getino M."/>
            <person name="Pursley I."/>
            <person name="Horton D.L."/>
            <person name="Alikhan N.F."/>
            <person name="Baker D."/>
            <person name="Gharbi K."/>
            <person name="Hall N."/>
            <person name="Watson M."/>
            <person name="Adriaenssens E.M."/>
            <person name="Foster-Nyarko E."/>
            <person name="Jarju S."/>
            <person name="Secka A."/>
            <person name="Antonio M."/>
            <person name="Oren A."/>
            <person name="Chaudhuri R.R."/>
            <person name="La Ragione R."/>
            <person name="Hildebrand F."/>
            <person name="Pallen M.J."/>
        </authorList>
    </citation>
    <scope>NUCLEOTIDE SEQUENCE</scope>
    <source>
        <strain evidence="2">ChiGjej1B1-1692</strain>
    </source>
</reference>
<dbReference type="Proteomes" id="UP000823894">
    <property type="component" value="Unassembled WGS sequence"/>
</dbReference>
<reference evidence="2" key="2">
    <citation type="submission" date="2021-04" db="EMBL/GenBank/DDBJ databases">
        <authorList>
            <person name="Gilroy R."/>
        </authorList>
    </citation>
    <scope>NUCLEOTIDE SEQUENCE</scope>
    <source>
        <strain evidence="2">ChiGjej1B1-1692</strain>
    </source>
</reference>
<evidence type="ECO:0000256" key="1">
    <source>
        <dbReference type="SAM" id="Coils"/>
    </source>
</evidence>
<evidence type="ECO:0008006" key="4">
    <source>
        <dbReference type="Google" id="ProtNLM"/>
    </source>
</evidence>
<keyword evidence="1" id="KW-0175">Coiled coil</keyword>